<evidence type="ECO:0000313" key="14">
    <source>
        <dbReference type="Proteomes" id="UP000317940"/>
    </source>
</evidence>
<keyword evidence="4 10" id="KW-0808">Transferase</keyword>
<evidence type="ECO:0000259" key="12">
    <source>
        <dbReference type="Pfam" id="PF04101"/>
    </source>
</evidence>
<comment type="pathway">
    <text evidence="10">Cell wall biogenesis; peptidoglycan biosynthesis.</text>
</comment>
<dbReference type="UniPathway" id="UPA00219"/>
<dbReference type="CDD" id="cd03785">
    <property type="entry name" value="GT28_MurG"/>
    <property type="match status" value="1"/>
</dbReference>
<dbReference type="GO" id="GO:0050511">
    <property type="term" value="F:undecaprenyldiphospho-muramoylpentapeptide beta-N-acetylglucosaminyltransferase activity"/>
    <property type="evidence" value="ECO:0007669"/>
    <property type="project" value="UniProtKB-UniRule"/>
</dbReference>
<dbReference type="Proteomes" id="UP000317940">
    <property type="component" value="Unassembled WGS sequence"/>
</dbReference>
<dbReference type="Pfam" id="PF03033">
    <property type="entry name" value="Glyco_transf_28"/>
    <property type="match status" value="1"/>
</dbReference>
<evidence type="ECO:0000256" key="3">
    <source>
        <dbReference type="ARBA" id="ARBA00022676"/>
    </source>
</evidence>
<feature type="binding site" evidence="10">
    <location>
        <begin position="24"/>
        <end position="26"/>
    </location>
    <ligand>
        <name>UDP-N-acetyl-alpha-D-glucosamine</name>
        <dbReference type="ChEBI" id="CHEBI:57705"/>
    </ligand>
</feature>
<keyword evidence="3 10" id="KW-0328">Glycosyltransferase</keyword>
<dbReference type="PANTHER" id="PTHR21015">
    <property type="entry name" value="UDP-N-ACETYLGLUCOSAMINE--N-ACETYLMURAMYL-(PENTAPEPTIDE) PYROPHOSPHORYL-UNDECAPRENOL N-ACETYLGLUCOSAMINE TRANSFERASE 1"/>
    <property type="match status" value="1"/>
</dbReference>
<keyword evidence="2 10" id="KW-0132">Cell division</keyword>
<dbReference type="SUPFAM" id="SSF53756">
    <property type="entry name" value="UDP-Glycosyltransferase/glycogen phosphorylase"/>
    <property type="match status" value="1"/>
</dbReference>
<keyword evidence="1 10" id="KW-1003">Cell membrane</keyword>
<dbReference type="AlphaFoldDB" id="A0A561UD77"/>
<feature type="domain" description="Glycosyltransferase family 28 N-terminal" evidence="11">
    <location>
        <begin position="18"/>
        <end position="166"/>
    </location>
</feature>
<comment type="caution">
    <text evidence="10">Lacks conserved residue(s) required for the propagation of feature annotation.</text>
</comment>
<dbReference type="PANTHER" id="PTHR21015:SF22">
    <property type="entry name" value="GLYCOSYLTRANSFERASE"/>
    <property type="match status" value="1"/>
</dbReference>
<proteinExistence type="inferred from homology"/>
<dbReference type="GO" id="GO:0005975">
    <property type="term" value="P:carbohydrate metabolic process"/>
    <property type="evidence" value="ECO:0007669"/>
    <property type="project" value="InterPro"/>
</dbReference>
<keyword evidence="6 10" id="KW-0573">Peptidoglycan synthesis</keyword>
<evidence type="ECO:0000256" key="7">
    <source>
        <dbReference type="ARBA" id="ARBA00023136"/>
    </source>
</evidence>
<accession>A0A561UD77</accession>
<evidence type="ECO:0000259" key="11">
    <source>
        <dbReference type="Pfam" id="PF03033"/>
    </source>
</evidence>
<dbReference type="GO" id="GO:0051301">
    <property type="term" value="P:cell division"/>
    <property type="evidence" value="ECO:0007669"/>
    <property type="project" value="UniProtKB-KW"/>
</dbReference>
<comment type="function">
    <text evidence="10">Cell wall formation. Catalyzes the transfer of a GlcNAc subunit on undecaprenyl-pyrophosphoryl-MurNAc-pentapeptide (lipid intermediate I) to form undecaprenyl-pyrophosphoryl-MurNAc-(pentapeptide)GlcNAc (lipid intermediate II).</text>
</comment>
<evidence type="ECO:0000256" key="6">
    <source>
        <dbReference type="ARBA" id="ARBA00022984"/>
    </source>
</evidence>
<keyword evidence="8 10" id="KW-0131">Cell cycle</keyword>
<comment type="catalytic activity">
    <reaction evidence="10">
        <text>di-trans,octa-cis-undecaprenyl diphospho-N-acetyl-alpha-D-muramoyl-L-alanyl-D-glutamyl-meso-2,6-diaminopimeloyl-D-alanyl-D-alanine + UDP-N-acetyl-alpha-D-glucosamine = di-trans,octa-cis-undecaprenyl diphospho-[N-acetyl-alpha-D-glucosaminyl-(1-&gt;4)]-N-acetyl-alpha-D-muramoyl-L-alanyl-D-glutamyl-meso-2,6-diaminopimeloyl-D-alanyl-D-alanine + UDP + H(+)</text>
        <dbReference type="Rhea" id="RHEA:31227"/>
        <dbReference type="ChEBI" id="CHEBI:15378"/>
        <dbReference type="ChEBI" id="CHEBI:57705"/>
        <dbReference type="ChEBI" id="CHEBI:58223"/>
        <dbReference type="ChEBI" id="CHEBI:61387"/>
        <dbReference type="ChEBI" id="CHEBI:61388"/>
        <dbReference type="EC" id="2.4.1.227"/>
    </reaction>
</comment>
<evidence type="ECO:0000256" key="4">
    <source>
        <dbReference type="ARBA" id="ARBA00022679"/>
    </source>
</evidence>
<comment type="caution">
    <text evidence="13">The sequence shown here is derived from an EMBL/GenBank/DDBJ whole genome shotgun (WGS) entry which is preliminary data.</text>
</comment>
<dbReference type="GO" id="GO:0051991">
    <property type="term" value="F:UDP-N-acetyl-D-glucosamine:N-acetylmuramoyl-L-alanyl-D-glutamyl-meso-2,6-diaminopimelyl-D-alanyl-D-alanine-diphosphoundecaprenol 4-beta-N-acetylglucosaminlytransferase activity"/>
    <property type="evidence" value="ECO:0007669"/>
    <property type="project" value="RHEA"/>
</dbReference>
<keyword evidence="9 10" id="KW-0961">Cell wall biogenesis/degradation</keyword>
<dbReference type="GO" id="GO:0005886">
    <property type="term" value="C:plasma membrane"/>
    <property type="evidence" value="ECO:0007669"/>
    <property type="project" value="UniProtKB-SubCell"/>
</dbReference>
<feature type="domain" description="Glycosyl transferase family 28 C-terminal" evidence="12">
    <location>
        <begin position="218"/>
        <end position="385"/>
    </location>
</feature>
<dbReference type="RefSeq" id="WP_246213363.1">
    <property type="nucleotide sequence ID" value="NZ_BAAAMZ010000008.1"/>
</dbReference>
<reference evidence="13 14" key="1">
    <citation type="submission" date="2019-06" db="EMBL/GenBank/DDBJ databases">
        <title>Sequencing the genomes of 1000 actinobacteria strains.</title>
        <authorList>
            <person name="Klenk H.-P."/>
        </authorList>
    </citation>
    <scope>NUCLEOTIDE SEQUENCE [LARGE SCALE GENOMIC DNA]</scope>
    <source>
        <strain evidence="13 14">DSM 44826</strain>
    </source>
</reference>
<evidence type="ECO:0000256" key="9">
    <source>
        <dbReference type="ARBA" id="ARBA00023316"/>
    </source>
</evidence>
<dbReference type="InterPro" id="IPR006009">
    <property type="entry name" value="GlcNAc_MurG"/>
</dbReference>
<gene>
    <name evidence="10" type="primary">murG</name>
    <name evidence="13" type="ORF">FHX73_111089</name>
</gene>
<keyword evidence="14" id="KW-1185">Reference proteome</keyword>
<evidence type="ECO:0000313" key="13">
    <source>
        <dbReference type="EMBL" id="TWF97309.1"/>
    </source>
</evidence>
<dbReference type="GO" id="GO:0071555">
    <property type="term" value="P:cell wall organization"/>
    <property type="evidence" value="ECO:0007669"/>
    <property type="project" value="UniProtKB-KW"/>
</dbReference>
<dbReference type="EMBL" id="VIWT01000001">
    <property type="protein sequence ID" value="TWF97309.1"/>
    <property type="molecule type" value="Genomic_DNA"/>
</dbReference>
<dbReference type="InterPro" id="IPR004276">
    <property type="entry name" value="GlycoTrans_28_N"/>
</dbReference>
<comment type="subcellular location">
    <subcellularLocation>
        <location evidence="10">Cell membrane</location>
        <topology evidence="10">Peripheral membrane protein</topology>
        <orientation evidence="10">Cytoplasmic side</orientation>
    </subcellularLocation>
</comment>
<keyword evidence="5 10" id="KW-0133">Cell shape</keyword>
<name>A0A561UD77_9ACTN</name>
<comment type="similarity">
    <text evidence="10">Belongs to the glycosyltransferase 28 family. MurG subfamily.</text>
</comment>
<feature type="binding site" evidence="10">
    <location>
        <position position="192"/>
    </location>
    <ligand>
        <name>UDP-N-acetyl-alpha-D-glucosamine</name>
        <dbReference type="ChEBI" id="CHEBI:57705"/>
    </ligand>
</feature>
<dbReference type="Gene3D" id="3.40.50.2000">
    <property type="entry name" value="Glycogen Phosphorylase B"/>
    <property type="match status" value="2"/>
</dbReference>
<keyword evidence="7 10" id="KW-0472">Membrane</keyword>
<evidence type="ECO:0000256" key="2">
    <source>
        <dbReference type="ARBA" id="ARBA00022618"/>
    </source>
</evidence>
<organism evidence="13 14">
    <name type="scientific">Kitasatospora viridis</name>
    <dbReference type="NCBI Taxonomy" id="281105"/>
    <lineage>
        <taxon>Bacteria</taxon>
        <taxon>Bacillati</taxon>
        <taxon>Actinomycetota</taxon>
        <taxon>Actinomycetes</taxon>
        <taxon>Kitasatosporales</taxon>
        <taxon>Streptomycetaceae</taxon>
        <taxon>Kitasatospora</taxon>
    </lineage>
</organism>
<dbReference type="InterPro" id="IPR007235">
    <property type="entry name" value="Glyco_trans_28_C"/>
</dbReference>
<evidence type="ECO:0000256" key="5">
    <source>
        <dbReference type="ARBA" id="ARBA00022960"/>
    </source>
</evidence>
<dbReference type="GO" id="GO:0009252">
    <property type="term" value="P:peptidoglycan biosynthetic process"/>
    <property type="evidence" value="ECO:0007669"/>
    <property type="project" value="UniProtKB-UniRule"/>
</dbReference>
<sequence length="409" mass="42353">MPDGRIEPEDPQRPFRLVVTGGGTGGHTYPALTAVRALQARLAEDGRALEALWVGTAGGLESRVAAAEQIPFAAVSTGKVRRSGNPLKLVSPANVRDMGRVPLGVAQARALVAQARPDVVLATGGYVAVPIGLAARMCRRPLVVHEQTVRLGLANHVLARAATRFAVSAESTLHYLPEAARANAVVTGNPVRPEVLLGEPERAVSALGLYGFDRRLPTVYVTGGAQGSQQINGLIADLLPWLLSRANVVHQCGPVHEPALRQQAAALGRELGERYLVTGYVGAELPDVLALADLVVSRSGAGTIAELTALGKAAVLVPLATAAGNEQAHNARHLEATGAAVALIDAPSAARLREALTPLLDDPARRTAMAARSRAHGRPDAAERLVDVLLSAASSGLHPVAAPGAPAAH</sequence>
<evidence type="ECO:0000256" key="10">
    <source>
        <dbReference type="HAMAP-Rule" id="MF_00033"/>
    </source>
</evidence>
<dbReference type="GO" id="GO:0008360">
    <property type="term" value="P:regulation of cell shape"/>
    <property type="evidence" value="ECO:0007669"/>
    <property type="project" value="UniProtKB-KW"/>
</dbReference>
<protein>
    <recommendedName>
        <fullName evidence="10">UDP-N-acetylglucosamine--N-acetylmuramyl-(pentapeptide) pyrophosphoryl-undecaprenol N-acetylglucosamine transferase</fullName>
        <ecNumber evidence="10">2.4.1.227</ecNumber>
    </recommendedName>
    <alternativeName>
        <fullName evidence="10">Undecaprenyl-PP-MurNAc-pentapeptide-UDPGlcNAc GlcNAc transferase</fullName>
    </alternativeName>
</protein>
<dbReference type="HAMAP" id="MF_00033">
    <property type="entry name" value="MurG"/>
    <property type="match status" value="1"/>
</dbReference>
<feature type="binding site" evidence="10">
    <location>
        <position position="327"/>
    </location>
    <ligand>
        <name>UDP-N-acetyl-alpha-D-glucosamine</name>
        <dbReference type="ChEBI" id="CHEBI:57705"/>
    </ligand>
</feature>
<evidence type="ECO:0000256" key="1">
    <source>
        <dbReference type="ARBA" id="ARBA00022475"/>
    </source>
</evidence>
<evidence type="ECO:0000256" key="8">
    <source>
        <dbReference type="ARBA" id="ARBA00023306"/>
    </source>
</evidence>
<dbReference type="EC" id="2.4.1.227" evidence="10"/>
<dbReference type="Pfam" id="PF04101">
    <property type="entry name" value="Glyco_tran_28_C"/>
    <property type="match status" value="1"/>
</dbReference>